<dbReference type="RefSeq" id="WP_210808287.1">
    <property type="nucleotide sequence ID" value="NZ_JAGQDG010000003.1"/>
</dbReference>
<dbReference type="InterPro" id="IPR000182">
    <property type="entry name" value="GNAT_dom"/>
</dbReference>
<evidence type="ECO:0000313" key="5">
    <source>
        <dbReference type="Proteomes" id="UP000672097"/>
    </source>
</evidence>
<dbReference type="PROSITE" id="PS51186">
    <property type="entry name" value="GNAT"/>
    <property type="match status" value="1"/>
</dbReference>
<dbReference type="PANTHER" id="PTHR43877">
    <property type="entry name" value="AMINOALKYLPHOSPHONATE N-ACETYLTRANSFERASE-RELATED-RELATED"/>
    <property type="match status" value="1"/>
</dbReference>
<protein>
    <submittedName>
        <fullName evidence="4">GNAT family N-acetyltransferase</fullName>
    </submittedName>
</protein>
<dbReference type="EMBL" id="JAGQDG010000003">
    <property type="protein sequence ID" value="MBQ0935382.1"/>
    <property type="molecule type" value="Genomic_DNA"/>
</dbReference>
<feature type="domain" description="N-acetyltransferase" evidence="3">
    <location>
        <begin position="4"/>
        <end position="162"/>
    </location>
</feature>
<gene>
    <name evidence="4" type="ORF">KAK11_08590</name>
</gene>
<organism evidence="4 5">
    <name type="scientific">Ideonella paludis</name>
    <dbReference type="NCBI Taxonomy" id="1233411"/>
    <lineage>
        <taxon>Bacteria</taxon>
        <taxon>Pseudomonadati</taxon>
        <taxon>Pseudomonadota</taxon>
        <taxon>Betaproteobacteria</taxon>
        <taxon>Burkholderiales</taxon>
        <taxon>Sphaerotilaceae</taxon>
        <taxon>Ideonella</taxon>
    </lineage>
</organism>
<dbReference type="PANTHER" id="PTHR43877:SF2">
    <property type="entry name" value="AMINOALKYLPHOSPHONATE N-ACETYLTRANSFERASE-RELATED"/>
    <property type="match status" value="1"/>
</dbReference>
<evidence type="ECO:0000259" key="3">
    <source>
        <dbReference type="PROSITE" id="PS51186"/>
    </source>
</evidence>
<proteinExistence type="predicted"/>
<accession>A0ABS5DW56</accession>
<dbReference type="SUPFAM" id="SSF55729">
    <property type="entry name" value="Acyl-CoA N-acyltransferases (Nat)"/>
    <property type="match status" value="1"/>
</dbReference>
<keyword evidence="5" id="KW-1185">Reference proteome</keyword>
<evidence type="ECO:0000313" key="4">
    <source>
        <dbReference type="EMBL" id="MBQ0935382.1"/>
    </source>
</evidence>
<dbReference type="CDD" id="cd04301">
    <property type="entry name" value="NAT_SF"/>
    <property type="match status" value="1"/>
</dbReference>
<evidence type="ECO:0000256" key="2">
    <source>
        <dbReference type="ARBA" id="ARBA00023315"/>
    </source>
</evidence>
<dbReference type="Gene3D" id="3.40.630.30">
    <property type="match status" value="1"/>
</dbReference>
<comment type="caution">
    <text evidence="4">The sequence shown here is derived from an EMBL/GenBank/DDBJ whole genome shotgun (WGS) entry which is preliminary data.</text>
</comment>
<keyword evidence="1" id="KW-0808">Transferase</keyword>
<name>A0ABS5DW56_9BURK</name>
<dbReference type="InterPro" id="IPR016181">
    <property type="entry name" value="Acyl_CoA_acyltransferase"/>
</dbReference>
<keyword evidence="2" id="KW-0012">Acyltransferase</keyword>
<dbReference type="Proteomes" id="UP000672097">
    <property type="component" value="Unassembled WGS sequence"/>
</dbReference>
<dbReference type="Pfam" id="PF13508">
    <property type="entry name" value="Acetyltransf_7"/>
    <property type="match status" value="1"/>
</dbReference>
<dbReference type="InterPro" id="IPR050832">
    <property type="entry name" value="Bact_Acetyltransf"/>
</dbReference>
<evidence type="ECO:0000256" key="1">
    <source>
        <dbReference type="ARBA" id="ARBA00022679"/>
    </source>
</evidence>
<reference evidence="4 5" key="1">
    <citation type="submission" date="2021-04" db="EMBL/GenBank/DDBJ databases">
        <title>The genome sequence of type strain Ideonella paludis KCTC 32238.</title>
        <authorList>
            <person name="Liu Y."/>
        </authorList>
    </citation>
    <scope>NUCLEOTIDE SEQUENCE [LARGE SCALE GENOMIC DNA]</scope>
    <source>
        <strain evidence="4 5">KCTC 32238</strain>
    </source>
</reference>
<sequence>MTTLTIEPLTPQTQAGAKALIRCVWSEHFGHHPDPLVREYMNDERVLEGLSPTTYRAPLGLFLVARDADDVVGCGGVLRMVDGRHEFQRLYVAPSHRRLGIAQRIMSACTSFAREQGGHTLCLSSNKALTTSHQFYRQLGFEPTAAWDPAIAPYAYFFQRAL</sequence>